<dbReference type="Proteomes" id="UP001326715">
    <property type="component" value="Chromosome"/>
</dbReference>
<proteinExistence type="predicted"/>
<feature type="transmembrane region" description="Helical" evidence="5">
    <location>
        <begin position="85"/>
        <end position="103"/>
    </location>
</feature>
<evidence type="ECO:0000256" key="2">
    <source>
        <dbReference type="ARBA" id="ARBA00022692"/>
    </source>
</evidence>
<evidence type="ECO:0000256" key="5">
    <source>
        <dbReference type="SAM" id="Phobius"/>
    </source>
</evidence>
<sequence length="319" mass="36345">MNSYSGVLHRFFFSPRSGEPLAFFRIAIAFIGLIQGCWLLGNVVMLYGVNGLIPWSLSKGIVSPLMPQLSWLQPLATAIGIPGDSMVYILMAVYLVCLIFLLLGMSTRAAATLAWGLHLMFINTGFMAAYGVETFLHIALFYCILMPVGDSFTWKNSESSVSEWNTLSIRVLQIHLCIVYLASGLEKAMGAQWWNGEAIWQTFMQGQFARFDMRWLADYPWLAKLICWSTLLIEIGYPVFIWWRKTRVYAYVGVVLLHVGISFFMGLQLFAGIMIVFSTAAFGWEYIEQVYWGIVRPLREKKMLRRAEVLATQAFWSLE</sequence>
<protein>
    <submittedName>
        <fullName evidence="8">HTTM domain-containing protein</fullName>
    </submittedName>
    <submittedName>
        <fullName evidence="7">Vitamin K-dependent gamma-carboxylase</fullName>
    </submittedName>
</protein>
<name>A0A1K1S276_9BACT</name>
<dbReference type="AlphaFoldDB" id="A0A1K1S276"/>
<dbReference type="InterPro" id="IPR052964">
    <property type="entry name" value="Sporulation_signal_mat"/>
</dbReference>
<feature type="transmembrane region" description="Helical" evidence="5">
    <location>
        <begin position="221"/>
        <end position="241"/>
    </location>
</feature>
<evidence type="ECO:0000313" key="8">
    <source>
        <dbReference type="EMBL" id="WQG88189.1"/>
    </source>
</evidence>
<dbReference type="GO" id="GO:0012505">
    <property type="term" value="C:endomembrane system"/>
    <property type="evidence" value="ECO:0007669"/>
    <property type="project" value="UniProtKB-SubCell"/>
</dbReference>
<dbReference type="STRING" id="1004.SAMN05661012_04621"/>
<feature type="domain" description="HTTM-like" evidence="6">
    <location>
        <begin position="13"/>
        <end position="286"/>
    </location>
</feature>
<dbReference type="Proteomes" id="UP000183788">
    <property type="component" value="Unassembled WGS sequence"/>
</dbReference>
<feature type="transmembrane region" description="Helical" evidence="5">
    <location>
        <begin position="248"/>
        <end position="267"/>
    </location>
</feature>
<feature type="transmembrane region" description="Helical" evidence="5">
    <location>
        <begin position="21"/>
        <end position="49"/>
    </location>
</feature>
<gene>
    <name evidence="7" type="ORF">SAMN05661012_04621</name>
    <name evidence="8" type="ORF">SR876_24995</name>
</gene>
<reference evidence="8 10" key="2">
    <citation type="submission" date="2023-11" db="EMBL/GenBank/DDBJ databases">
        <title>MicrobeMod: A computational toolkit for identifying prokaryotic methylation and restriction-modification with nanopore sequencing.</title>
        <authorList>
            <person name="Crits-Christoph A."/>
            <person name="Kang S.C."/>
            <person name="Lee H."/>
            <person name="Ostrov N."/>
        </authorList>
    </citation>
    <scope>NUCLEOTIDE SEQUENCE [LARGE SCALE GENOMIC DNA]</scope>
    <source>
        <strain evidence="8 10">ATCC 23090</strain>
    </source>
</reference>
<reference evidence="7 9" key="1">
    <citation type="submission" date="2016-11" db="EMBL/GenBank/DDBJ databases">
        <authorList>
            <person name="Jaros S."/>
            <person name="Januszkiewicz K."/>
            <person name="Wedrychowicz H."/>
        </authorList>
    </citation>
    <scope>NUCLEOTIDE SEQUENCE [LARGE SCALE GENOMIC DNA]</scope>
    <source>
        <strain evidence="7 9">DSM 784</strain>
    </source>
</reference>
<evidence type="ECO:0000313" key="9">
    <source>
        <dbReference type="Proteomes" id="UP000183788"/>
    </source>
</evidence>
<comment type="subcellular location">
    <subcellularLocation>
        <location evidence="1">Endomembrane system</location>
        <topology evidence="1">Multi-pass membrane protein</topology>
    </subcellularLocation>
</comment>
<organism evidence="7 9">
    <name type="scientific">Chitinophaga sancti</name>
    <dbReference type="NCBI Taxonomy" id="1004"/>
    <lineage>
        <taxon>Bacteria</taxon>
        <taxon>Pseudomonadati</taxon>
        <taxon>Bacteroidota</taxon>
        <taxon>Chitinophagia</taxon>
        <taxon>Chitinophagales</taxon>
        <taxon>Chitinophagaceae</taxon>
        <taxon>Chitinophaga</taxon>
    </lineage>
</organism>
<feature type="transmembrane region" description="Helical" evidence="5">
    <location>
        <begin position="135"/>
        <end position="155"/>
    </location>
</feature>
<keyword evidence="10" id="KW-1185">Reference proteome</keyword>
<dbReference type="SMART" id="SM00752">
    <property type="entry name" value="HTTM"/>
    <property type="match status" value="1"/>
</dbReference>
<evidence type="ECO:0000256" key="1">
    <source>
        <dbReference type="ARBA" id="ARBA00004127"/>
    </source>
</evidence>
<keyword evidence="2 5" id="KW-0812">Transmembrane</keyword>
<dbReference type="EMBL" id="FPIZ01000016">
    <property type="protein sequence ID" value="SFW78282.1"/>
    <property type="molecule type" value="Genomic_DNA"/>
</dbReference>
<evidence type="ECO:0000313" key="7">
    <source>
        <dbReference type="EMBL" id="SFW78282.1"/>
    </source>
</evidence>
<accession>A0A1K1S276</accession>
<keyword evidence="3 5" id="KW-1133">Transmembrane helix</keyword>
<dbReference type="InterPro" id="IPR011020">
    <property type="entry name" value="HTTM-like"/>
</dbReference>
<dbReference type="PANTHER" id="PTHR39535:SF2">
    <property type="entry name" value="HTTM DOMAIN-CONTAINING PROTEIN"/>
    <property type="match status" value="1"/>
</dbReference>
<dbReference type="OrthoDB" id="1496138at2"/>
<dbReference type="EMBL" id="CP140154">
    <property type="protein sequence ID" value="WQG88189.1"/>
    <property type="molecule type" value="Genomic_DNA"/>
</dbReference>
<evidence type="ECO:0000259" key="6">
    <source>
        <dbReference type="SMART" id="SM00752"/>
    </source>
</evidence>
<evidence type="ECO:0000256" key="3">
    <source>
        <dbReference type="ARBA" id="ARBA00022989"/>
    </source>
</evidence>
<dbReference type="RefSeq" id="WP_072363591.1">
    <property type="nucleotide sequence ID" value="NZ_CP139972.1"/>
</dbReference>
<evidence type="ECO:0000256" key="4">
    <source>
        <dbReference type="ARBA" id="ARBA00023136"/>
    </source>
</evidence>
<dbReference type="PANTHER" id="PTHR39535">
    <property type="entry name" value="SPORULATION-DELAYING PROTEIN SDPB"/>
    <property type="match status" value="1"/>
</dbReference>
<evidence type="ECO:0000313" key="10">
    <source>
        <dbReference type="Proteomes" id="UP001326715"/>
    </source>
</evidence>
<keyword evidence="4 5" id="KW-0472">Membrane</keyword>